<evidence type="ECO:0000313" key="2">
    <source>
        <dbReference type="EMBL" id="MFK2853889.1"/>
    </source>
</evidence>
<dbReference type="Proteomes" id="UP001620409">
    <property type="component" value="Unassembled WGS sequence"/>
</dbReference>
<dbReference type="RefSeq" id="WP_380017515.1">
    <property type="nucleotide sequence ID" value="NZ_JADIKI010000021.1"/>
</dbReference>
<gene>
    <name evidence="2" type="ORF">ISP18_04735</name>
</gene>
<dbReference type="EMBL" id="JADIKI010000021">
    <property type="protein sequence ID" value="MFK2853889.1"/>
    <property type="molecule type" value="Genomic_DNA"/>
</dbReference>
<dbReference type="Pfam" id="PF07287">
    <property type="entry name" value="AtuA"/>
    <property type="match status" value="1"/>
</dbReference>
<comment type="caution">
    <text evidence="2">The sequence shown here is derived from an EMBL/GenBank/DDBJ whole genome shotgun (WGS) entry which is preliminary data.</text>
</comment>
<organism evidence="2 3">
    <name type="scientific">Dyella humi</name>
    <dbReference type="NCBI Taxonomy" id="1770547"/>
    <lineage>
        <taxon>Bacteria</taxon>
        <taxon>Pseudomonadati</taxon>
        <taxon>Pseudomonadota</taxon>
        <taxon>Gammaproteobacteria</taxon>
        <taxon>Lysobacterales</taxon>
        <taxon>Rhodanobacteraceae</taxon>
        <taxon>Dyella</taxon>
    </lineage>
</organism>
<accession>A0ABW8IGH1</accession>
<evidence type="ECO:0000313" key="3">
    <source>
        <dbReference type="Proteomes" id="UP001620409"/>
    </source>
</evidence>
<keyword evidence="3" id="KW-1185">Reference proteome</keyword>
<name>A0ABW8IGH1_9GAMM</name>
<reference evidence="2 3" key="1">
    <citation type="submission" date="2020-10" db="EMBL/GenBank/DDBJ databases">
        <title>Phylogeny of dyella-like bacteria.</title>
        <authorList>
            <person name="Fu J."/>
        </authorList>
    </citation>
    <scope>NUCLEOTIDE SEQUENCE [LARGE SCALE GENOMIC DNA]</scope>
    <source>
        <strain evidence="2 3">DHG40</strain>
    </source>
</reference>
<dbReference type="InterPro" id="IPR010839">
    <property type="entry name" value="AtuA_N"/>
</dbReference>
<evidence type="ECO:0000259" key="1">
    <source>
        <dbReference type="Pfam" id="PF07287"/>
    </source>
</evidence>
<proteinExistence type="predicted"/>
<protein>
    <submittedName>
        <fullName evidence="2">Acyclic terpene utilization AtuA family protein</fullName>
    </submittedName>
</protein>
<sequence>MSGFRVMAGNGCIGSGFKLDSLRRGVSLKPHVIACDAGSTDSGPASLGSGTPKLSKEACKRDLRWLLKARDTLGVPLIIGSCGTSGRDVGVEWMLQMAKEVAAEEHLKFRVATIKSDQDPSYLKRRHAEGRIHALNPAPPLSEDVWDNSHVVGMMGTEPLEAALLQGAEVILAGRASDSALFSVLPIMRGADAGLSWHAAKTLECGAACAFVPAADGMIATIYDSWFDIEPLDLGARCTPRGIAAHTLYENANPFLLTEPSGVINTEHARYEAVDYRSVRVSGSRFVPASRYSIKLEGARCNGYQTVVMGGIRDPHIIGQLGKLLSQANVYFAARIAELFEGKLRSSDYDIHYRLYGRDGVLGSVEPRHDEVPWEIGVLITVTAPTQDLATKIATMVSHVSAHLPVPEYEGIISSIAYPFSPPEIERGASYRFSLNHVVFPDNPLEMFRTDFFEVGS</sequence>
<feature type="domain" description="Acyclic terpene utilisation N-terminal" evidence="1">
    <location>
        <begin position="94"/>
        <end position="182"/>
    </location>
</feature>